<sequence length="618" mass="71916">MENLYETFNHFIVRAPVYKIQDFKGFHLKNKNENNIMGIMEEFKKDSIFMESLLVANSALYYMLIDLDNLDKKRLEKLFKSTSRYYCRMCSRSTPFGLFAGITTGKYVENKNNVIKFNEPKSHTKRARVDMEWLTKIVIYIENNLESIFNLKVYRNPLLFNEGNKLTLINSIRKYKENNTNPLLINVTKPIKIVLNYLYENKLVEGKRLIEELKIYYPEESNYSLSQFLHILLKEEILLSTLRPPLLDVDPLDYVIESLSNLTEYSNLRGDLLDIKKCIEVYNNTDLGKGIEEFEKIVNKMEKLSRSSHYLQVDLYLNFKKLELSSKLKKDLTIASRLLLSLSPNNTTPSLWKDFIEEFEDNYGTDAEVPIMQLNDVFHKLEANKGYSSIKKKSTLASFGYDRHRRNLFISYFIAALKNNSEEIVFDEEFIQEFEYYIQENELPDTFEIHASLMNGSKNDYKLVLGSMAGYATAGQNIGRFLDGIDRSVVEELTETFKLQSENSDTIFAETVYFPSDSRLSNISITKNLRSHEINLGTSTVNYQNTIELNDLVVGVCDDKIYLRSLSMNKEIIPTKNHLLNIAENIPNITKFLYQIYYQNTKIAAGFNVMEIIESPYI</sequence>
<dbReference type="Proteomes" id="UP000308744">
    <property type="component" value="Unassembled WGS sequence"/>
</dbReference>
<feature type="non-terminal residue" evidence="2">
    <location>
        <position position="618"/>
    </location>
</feature>
<dbReference type="Pfam" id="PF04738">
    <property type="entry name" value="Lant_dehydr_N"/>
    <property type="match status" value="1"/>
</dbReference>
<protein>
    <recommendedName>
        <fullName evidence="1">Lantibiotic dehydratase N-terminal domain-containing protein</fullName>
    </recommendedName>
</protein>
<reference evidence="2 3" key="1">
    <citation type="submission" date="2019-04" db="EMBL/GenBank/DDBJ databases">
        <title>Lysinibacillus genome sequencing.</title>
        <authorList>
            <person name="Dunlap C."/>
        </authorList>
    </citation>
    <scope>NUCLEOTIDE SEQUENCE [LARGE SCALE GENOMIC DNA]</scope>
    <source>
        <strain evidence="2 3">CCTCC AB 2010389</strain>
    </source>
</reference>
<evidence type="ECO:0000313" key="3">
    <source>
        <dbReference type="Proteomes" id="UP000308744"/>
    </source>
</evidence>
<dbReference type="AlphaFoldDB" id="A0A4U2ZEW1"/>
<dbReference type="InterPro" id="IPR006827">
    <property type="entry name" value="Lant_deHydtase_N"/>
</dbReference>
<proteinExistence type="predicted"/>
<gene>
    <name evidence="2" type="ORF">FC756_01080</name>
</gene>
<evidence type="ECO:0000259" key="1">
    <source>
        <dbReference type="Pfam" id="PF04738"/>
    </source>
</evidence>
<accession>A0A4U2ZEW1</accession>
<organism evidence="2 3">
    <name type="scientific">Lysinibacillus mangiferihumi</name>
    <dbReference type="NCBI Taxonomy" id="1130819"/>
    <lineage>
        <taxon>Bacteria</taxon>
        <taxon>Bacillati</taxon>
        <taxon>Bacillota</taxon>
        <taxon>Bacilli</taxon>
        <taxon>Bacillales</taxon>
        <taxon>Bacillaceae</taxon>
        <taxon>Lysinibacillus</taxon>
    </lineage>
</organism>
<dbReference type="EMBL" id="SZPU01000002">
    <property type="protein sequence ID" value="TKI72685.1"/>
    <property type="molecule type" value="Genomic_DNA"/>
</dbReference>
<keyword evidence="3" id="KW-1185">Reference proteome</keyword>
<name>A0A4U2ZEW1_9BACI</name>
<dbReference type="RefSeq" id="WP_137067702.1">
    <property type="nucleotide sequence ID" value="NZ_SZPU01000002.1"/>
</dbReference>
<evidence type="ECO:0000313" key="2">
    <source>
        <dbReference type="EMBL" id="TKI72685.1"/>
    </source>
</evidence>
<feature type="domain" description="Lantibiotic dehydratase N-terminal" evidence="1">
    <location>
        <begin position="46"/>
        <end position="608"/>
    </location>
</feature>
<comment type="caution">
    <text evidence="2">The sequence shown here is derived from an EMBL/GenBank/DDBJ whole genome shotgun (WGS) entry which is preliminary data.</text>
</comment>